<dbReference type="PANTHER" id="PTHR44757:SF2">
    <property type="entry name" value="BIOFILM ARCHITECTURE MAINTENANCE PROTEIN MBAA"/>
    <property type="match status" value="1"/>
</dbReference>
<dbReference type="SMART" id="SM00052">
    <property type="entry name" value="EAL"/>
    <property type="match status" value="1"/>
</dbReference>
<protein>
    <submittedName>
        <fullName evidence="4">Diguanylate cyclase/phosphodiesterase (GGDEF &amp; EAL domains) with PAS/PAC sensor(S)</fullName>
    </submittedName>
</protein>
<dbReference type="EMBL" id="UOFT01000026">
    <property type="protein sequence ID" value="VAW92550.1"/>
    <property type="molecule type" value="Genomic_DNA"/>
</dbReference>
<dbReference type="InterPro" id="IPR000160">
    <property type="entry name" value="GGDEF_dom"/>
</dbReference>
<dbReference type="SUPFAM" id="SSF141868">
    <property type="entry name" value="EAL domain-like"/>
    <property type="match status" value="1"/>
</dbReference>
<proteinExistence type="predicted"/>
<dbReference type="PROSITE" id="PS50887">
    <property type="entry name" value="GGDEF"/>
    <property type="match status" value="1"/>
</dbReference>
<dbReference type="InterPro" id="IPR001633">
    <property type="entry name" value="EAL_dom"/>
</dbReference>
<dbReference type="AlphaFoldDB" id="A0A3B0ZTL6"/>
<name>A0A3B0ZTL6_9ZZZZ</name>
<dbReference type="CDD" id="cd01949">
    <property type="entry name" value="GGDEF"/>
    <property type="match status" value="1"/>
</dbReference>
<dbReference type="InterPro" id="IPR029787">
    <property type="entry name" value="Nucleotide_cyclase"/>
</dbReference>
<keyword evidence="1" id="KW-0472">Membrane</keyword>
<gene>
    <name evidence="4" type="ORF">MNBD_GAMMA23-1971</name>
</gene>
<evidence type="ECO:0000313" key="4">
    <source>
        <dbReference type="EMBL" id="VAW92550.1"/>
    </source>
</evidence>
<keyword evidence="1" id="KW-1133">Transmembrane helix</keyword>
<dbReference type="Gene3D" id="3.30.70.270">
    <property type="match status" value="1"/>
</dbReference>
<evidence type="ECO:0000259" key="3">
    <source>
        <dbReference type="PROSITE" id="PS50887"/>
    </source>
</evidence>
<dbReference type="Pfam" id="PF00563">
    <property type="entry name" value="EAL"/>
    <property type="match status" value="1"/>
</dbReference>
<evidence type="ECO:0000259" key="2">
    <source>
        <dbReference type="PROSITE" id="PS50883"/>
    </source>
</evidence>
<dbReference type="NCBIfam" id="TIGR00254">
    <property type="entry name" value="GGDEF"/>
    <property type="match status" value="1"/>
</dbReference>
<dbReference type="Pfam" id="PF00990">
    <property type="entry name" value="GGDEF"/>
    <property type="match status" value="1"/>
</dbReference>
<dbReference type="SMART" id="SM00267">
    <property type="entry name" value="GGDEF"/>
    <property type="match status" value="1"/>
</dbReference>
<dbReference type="PROSITE" id="PS50883">
    <property type="entry name" value="EAL"/>
    <property type="match status" value="1"/>
</dbReference>
<sequence length="343" mass="38820">MWAVTLVVILICIGIVFFILRLLSKNEKEQERYQRDIEFQAFYDHLTELPNRRLFNDQVQHAIKQTERNEVLMAVLFIDCDRFKPINDTLGHVVGDSLLISIANRIKENVRSSDTVCRVSGNEFAIALENVEHISTVDRIAQNILDSVESPHYIDGHKVFTTVSIGITVYPIDEQNVHGLLTSADIAMYHAKQSGGNQFVYFNTGMNINSKQRLTLEHDLHEALCSNELEIYYQPLNAIDSKRKIVSVEALLRWHHPKQGIVSPADFIGIAEDTGLIVSIGEWVLVSTCEQAKEWEREGLGKISVSVNLSPRQFVHSNLFLAVKDALDLSGINPNQLDLEITE</sequence>
<keyword evidence="1" id="KW-0812">Transmembrane</keyword>
<feature type="transmembrane region" description="Helical" evidence="1">
    <location>
        <begin position="6"/>
        <end position="23"/>
    </location>
</feature>
<reference evidence="4" key="1">
    <citation type="submission" date="2018-06" db="EMBL/GenBank/DDBJ databases">
        <authorList>
            <person name="Zhirakovskaya E."/>
        </authorList>
    </citation>
    <scope>NUCLEOTIDE SEQUENCE</scope>
</reference>
<evidence type="ECO:0000256" key="1">
    <source>
        <dbReference type="SAM" id="Phobius"/>
    </source>
</evidence>
<dbReference type="InterPro" id="IPR035919">
    <property type="entry name" value="EAL_sf"/>
</dbReference>
<dbReference type="CDD" id="cd01948">
    <property type="entry name" value="EAL"/>
    <property type="match status" value="1"/>
</dbReference>
<dbReference type="PANTHER" id="PTHR44757">
    <property type="entry name" value="DIGUANYLATE CYCLASE DGCP"/>
    <property type="match status" value="1"/>
</dbReference>
<feature type="domain" description="EAL" evidence="2">
    <location>
        <begin position="213"/>
        <end position="343"/>
    </location>
</feature>
<feature type="domain" description="GGDEF" evidence="3">
    <location>
        <begin position="71"/>
        <end position="204"/>
    </location>
</feature>
<dbReference type="InterPro" id="IPR052155">
    <property type="entry name" value="Biofilm_reg_signaling"/>
</dbReference>
<accession>A0A3B0ZTL6</accession>
<organism evidence="4">
    <name type="scientific">hydrothermal vent metagenome</name>
    <dbReference type="NCBI Taxonomy" id="652676"/>
    <lineage>
        <taxon>unclassified sequences</taxon>
        <taxon>metagenomes</taxon>
        <taxon>ecological metagenomes</taxon>
    </lineage>
</organism>
<dbReference type="Gene3D" id="3.20.20.450">
    <property type="entry name" value="EAL domain"/>
    <property type="match status" value="1"/>
</dbReference>
<dbReference type="SUPFAM" id="SSF55073">
    <property type="entry name" value="Nucleotide cyclase"/>
    <property type="match status" value="1"/>
</dbReference>
<dbReference type="FunFam" id="3.30.70.270:FF:000001">
    <property type="entry name" value="Diguanylate cyclase domain protein"/>
    <property type="match status" value="1"/>
</dbReference>
<dbReference type="InterPro" id="IPR043128">
    <property type="entry name" value="Rev_trsase/Diguanyl_cyclase"/>
</dbReference>